<dbReference type="AlphaFoldDB" id="A0A7G9GC24"/>
<keyword evidence="3" id="KW-1003">Cell membrane</keyword>
<dbReference type="InterPro" id="IPR050366">
    <property type="entry name" value="BP-dependent_transpt_permease"/>
</dbReference>
<evidence type="ECO:0000256" key="7">
    <source>
        <dbReference type="RuleBase" id="RU363032"/>
    </source>
</evidence>
<dbReference type="Proteomes" id="UP000515860">
    <property type="component" value="Chromosome"/>
</dbReference>
<accession>A0A7G9GC24</accession>
<evidence type="ECO:0000313" key="9">
    <source>
        <dbReference type="EMBL" id="QNM08356.1"/>
    </source>
</evidence>
<dbReference type="InterPro" id="IPR035906">
    <property type="entry name" value="MetI-like_sf"/>
</dbReference>
<organism evidence="9 10">
    <name type="scientific">Wansuia hejianensis</name>
    <dbReference type="NCBI Taxonomy" id="2763667"/>
    <lineage>
        <taxon>Bacteria</taxon>
        <taxon>Bacillati</taxon>
        <taxon>Bacillota</taxon>
        <taxon>Clostridia</taxon>
        <taxon>Lachnospirales</taxon>
        <taxon>Lachnospiraceae</taxon>
        <taxon>Wansuia</taxon>
    </lineage>
</organism>
<dbReference type="Pfam" id="PF00528">
    <property type="entry name" value="BPD_transp_1"/>
    <property type="match status" value="1"/>
</dbReference>
<keyword evidence="2 7" id="KW-0813">Transport</keyword>
<dbReference type="InterPro" id="IPR000515">
    <property type="entry name" value="MetI-like"/>
</dbReference>
<name>A0A7G9GC24_9FIRM</name>
<dbReference type="PANTHER" id="PTHR43386:SF25">
    <property type="entry name" value="PEPTIDE ABC TRANSPORTER PERMEASE PROTEIN"/>
    <property type="match status" value="1"/>
</dbReference>
<evidence type="ECO:0000256" key="2">
    <source>
        <dbReference type="ARBA" id="ARBA00022448"/>
    </source>
</evidence>
<gene>
    <name evidence="9" type="ORF">H9Q79_15985</name>
</gene>
<evidence type="ECO:0000256" key="5">
    <source>
        <dbReference type="ARBA" id="ARBA00022989"/>
    </source>
</evidence>
<dbReference type="CDD" id="cd06261">
    <property type="entry name" value="TM_PBP2"/>
    <property type="match status" value="1"/>
</dbReference>
<proteinExistence type="inferred from homology"/>
<dbReference type="SUPFAM" id="SSF161098">
    <property type="entry name" value="MetI-like"/>
    <property type="match status" value="1"/>
</dbReference>
<protein>
    <submittedName>
        <fullName evidence="9">ABC transporter permease</fullName>
    </submittedName>
</protein>
<dbReference type="Gene3D" id="1.10.3720.10">
    <property type="entry name" value="MetI-like"/>
    <property type="match status" value="1"/>
</dbReference>
<dbReference type="KEGG" id="whj:H9Q79_15985"/>
<keyword evidence="4 7" id="KW-0812">Transmembrane</keyword>
<feature type="transmembrane region" description="Helical" evidence="7">
    <location>
        <begin position="240"/>
        <end position="261"/>
    </location>
</feature>
<feature type="transmembrane region" description="Helical" evidence="7">
    <location>
        <begin position="12"/>
        <end position="34"/>
    </location>
</feature>
<keyword evidence="10" id="KW-1185">Reference proteome</keyword>
<dbReference type="InterPro" id="IPR025966">
    <property type="entry name" value="OppC_N"/>
</dbReference>
<evidence type="ECO:0000256" key="3">
    <source>
        <dbReference type="ARBA" id="ARBA00022475"/>
    </source>
</evidence>
<keyword evidence="6 7" id="KW-0472">Membrane</keyword>
<evidence type="ECO:0000256" key="4">
    <source>
        <dbReference type="ARBA" id="ARBA00022692"/>
    </source>
</evidence>
<evidence type="ECO:0000256" key="6">
    <source>
        <dbReference type="ARBA" id="ARBA00023136"/>
    </source>
</evidence>
<dbReference type="GO" id="GO:0005886">
    <property type="term" value="C:plasma membrane"/>
    <property type="evidence" value="ECO:0007669"/>
    <property type="project" value="UniProtKB-SubCell"/>
</dbReference>
<evidence type="ECO:0000256" key="1">
    <source>
        <dbReference type="ARBA" id="ARBA00004651"/>
    </source>
</evidence>
<dbReference type="Pfam" id="PF12911">
    <property type="entry name" value="OppC_N"/>
    <property type="match status" value="1"/>
</dbReference>
<feature type="domain" description="ABC transmembrane type-1" evidence="8">
    <location>
        <begin position="73"/>
        <end position="262"/>
    </location>
</feature>
<sequence>MKNGRRNRMKKRFYFFLTLALLLVAISILAPFIAPNDPNATHADFMKAAPSMRFPLGTDKLGRCILSRVLMGAPASVFSALALVGLSFAVGTLLGMLCGYYGGILDEVVMRIADILLAFPQMVLAIAVAGVLGGGLVNAMIALGITSWTLYARLARSSVLKLKKEPFLAAAKFSGSGSGRILFRHILPNIAGPLLVSAATQIGTMMIGIAGLSFLGVGVIPPQAEWGSMINEARAYMQLAPWAVMAPAAAVVITIIVFNCLGDAVRDLADVGR</sequence>
<dbReference type="PROSITE" id="PS50928">
    <property type="entry name" value="ABC_TM1"/>
    <property type="match status" value="1"/>
</dbReference>
<dbReference type="GO" id="GO:0055085">
    <property type="term" value="P:transmembrane transport"/>
    <property type="evidence" value="ECO:0007669"/>
    <property type="project" value="InterPro"/>
</dbReference>
<feature type="transmembrane region" description="Helical" evidence="7">
    <location>
        <begin position="77"/>
        <end position="101"/>
    </location>
</feature>
<keyword evidence="5 7" id="KW-1133">Transmembrane helix</keyword>
<dbReference type="PANTHER" id="PTHR43386">
    <property type="entry name" value="OLIGOPEPTIDE TRANSPORT SYSTEM PERMEASE PROTEIN APPC"/>
    <property type="match status" value="1"/>
</dbReference>
<evidence type="ECO:0000259" key="8">
    <source>
        <dbReference type="PROSITE" id="PS50928"/>
    </source>
</evidence>
<reference evidence="9 10" key="1">
    <citation type="submission" date="2020-08" db="EMBL/GenBank/DDBJ databases">
        <authorList>
            <person name="Liu C."/>
            <person name="Sun Q."/>
        </authorList>
    </citation>
    <scope>NUCLEOTIDE SEQUENCE [LARGE SCALE GENOMIC DNA]</scope>
    <source>
        <strain evidence="9 10">NSJ-29</strain>
    </source>
</reference>
<evidence type="ECO:0000313" key="10">
    <source>
        <dbReference type="Proteomes" id="UP000515860"/>
    </source>
</evidence>
<comment type="subcellular location">
    <subcellularLocation>
        <location evidence="1 7">Cell membrane</location>
        <topology evidence="1 7">Multi-pass membrane protein</topology>
    </subcellularLocation>
</comment>
<feature type="transmembrane region" description="Helical" evidence="7">
    <location>
        <begin position="194"/>
        <end position="220"/>
    </location>
</feature>
<dbReference type="EMBL" id="CP060635">
    <property type="protein sequence ID" value="QNM08356.1"/>
    <property type="molecule type" value="Genomic_DNA"/>
</dbReference>
<comment type="similarity">
    <text evidence="7">Belongs to the binding-protein-dependent transport system permease family.</text>
</comment>